<sequence>MAPRDGRALEALLASLCLLLAAAPARAADHEQILTQSQHSSNEPLVMRLSQHMGSERSSNHQQEQARHHCTDCQSPNSDPSRNALTCTAQCPLCPACPPALTCPPPCPTIPPCPAPSKCPAPCAACPTCPTCKKPIPPGYEHFKGLGYYRLHTVPVDWMTAKITCEREGAYLAIINSQEEANLMKTLFNRDPDIGNWLYLGFHDLYKEGKFVTLFGEPLSKTGYTVWNPGQPDNHHNNENCGSMYPSGGINDLDCSSKQPFVCELPV</sequence>
<dbReference type="PANTHER" id="PTHR22803">
    <property type="entry name" value="MANNOSE, PHOSPHOLIPASE, LECTIN RECEPTOR RELATED"/>
    <property type="match status" value="1"/>
</dbReference>
<evidence type="ECO:0000256" key="1">
    <source>
        <dbReference type="SAM" id="SignalP"/>
    </source>
</evidence>
<dbReference type="InterPro" id="IPR016186">
    <property type="entry name" value="C-type_lectin-like/link_sf"/>
</dbReference>
<accession>A0AAN9VKY9</accession>
<dbReference type="Proteomes" id="UP001378592">
    <property type="component" value="Unassembled WGS sequence"/>
</dbReference>
<dbReference type="InterPro" id="IPR016187">
    <property type="entry name" value="CTDL_fold"/>
</dbReference>
<dbReference type="AlphaFoldDB" id="A0AAN9VKY9"/>
<keyword evidence="1" id="KW-0732">Signal</keyword>
<dbReference type="EMBL" id="JAZDUA010000201">
    <property type="protein sequence ID" value="KAK7864517.1"/>
    <property type="molecule type" value="Genomic_DNA"/>
</dbReference>
<comment type="caution">
    <text evidence="3">The sequence shown here is derived from an EMBL/GenBank/DDBJ whole genome shotgun (WGS) entry which is preliminary data.</text>
</comment>
<dbReference type="InterPro" id="IPR001304">
    <property type="entry name" value="C-type_lectin-like"/>
</dbReference>
<dbReference type="SMART" id="SM00034">
    <property type="entry name" value="CLECT"/>
    <property type="match status" value="1"/>
</dbReference>
<dbReference type="SUPFAM" id="SSF56436">
    <property type="entry name" value="C-type lectin-like"/>
    <property type="match status" value="1"/>
</dbReference>
<organism evidence="3 4">
    <name type="scientific">Gryllus longicercus</name>
    <dbReference type="NCBI Taxonomy" id="2509291"/>
    <lineage>
        <taxon>Eukaryota</taxon>
        <taxon>Metazoa</taxon>
        <taxon>Ecdysozoa</taxon>
        <taxon>Arthropoda</taxon>
        <taxon>Hexapoda</taxon>
        <taxon>Insecta</taxon>
        <taxon>Pterygota</taxon>
        <taxon>Neoptera</taxon>
        <taxon>Polyneoptera</taxon>
        <taxon>Orthoptera</taxon>
        <taxon>Ensifera</taxon>
        <taxon>Gryllidea</taxon>
        <taxon>Grylloidea</taxon>
        <taxon>Gryllidae</taxon>
        <taxon>Gryllinae</taxon>
        <taxon>Gryllus</taxon>
    </lineage>
</organism>
<feature type="chain" id="PRO_5043053378" description="C-type lectin domain-containing protein" evidence="1">
    <location>
        <begin position="28"/>
        <end position="267"/>
    </location>
</feature>
<dbReference type="InterPro" id="IPR050111">
    <property type="entry name" value="C-type_lectin/snaclec_domain"/>
</dbReference>
<name>A0AAN9VKY9_9ORTH</name>
<feature type="signal peptide" evidence="1">
    <location>
        <begin position="1"/>
        <end position="27"/>
    </location>
</feature>
<dbReference type="Pfam" id="PF00059">
    <property type="entry name" value="Lectin_C"/>
    <property type="match status" value="1"/>
</dbReference>
<evidence type="ECO:0000313" key="4">
    <source>
        <dbReference type="Proteomes" id="UP001378592"/>
    </source>
</evidence>
<dbReference type="Gene3D" id="3.10.100.10">
    <property type="entry name" value="Mannose-Binding Protein A, subunit A"/>
    <property type="match status" value="1"/>
</dbReference>
<proteinExistence type="predicted"/>
<protein>
    <recommendedName>
        <fullName evidence="2">C-type lectin domain-containing protein</fullName>
    </recommendedName>
</protein>
<gene>
    <name evidence="3" type="ORF">R5R35_003126</name>
</gene>
<dbReference type="CDD" id="cd00037">
    <property type="entry name" value="CLECT"/>
    <property type="match status" value="1"/>
</dbReference>
<reference evidence="3 4" key="1">
    <citation type="submission" date="2024-03" db="EMBL/GenBank/DDBJ databases">
        <title>The genome assembly and annotation of the cricket Gryllus longicercus Weissman &amp; Gray.</title>
        <authorList>
            <person name="Szrajer S."/>
            <person name="Gray D."/>
            <person name="Ylla G."/>
        </authorList>
    </citation>
    <scope>NUCLEOTIDE SEQUENCE [LARGE SCALE GENOMIC DNA]</scope>
    <source>
        <strain evidence="3">DAG 2021-001</strain>
        <tissue evidence="3">Whole body minus gut</tissue>
    </source>
</reference>
<feature type="domain" description="C-type lectin" evidence="2">
    <location>
        <begin position="143"/>
        <end position="264"/>
    </location>
</feature>
<dbReference type="PROSITE" id="PS50041">
    <property type="entry name" value="C_TYPE_LECTIN_2"/>
    <property type="match status" value="1"/>
</dbReference>
<evidence type="ECO:0000313" key="3">
    <source>
        <dbReference type="EMBL" id="KAK7864517.1"/>
    </source>
</evidence>
<keyword evidence="4" id="KW-1185">Reference proteome</keyword>
<evidence type="ECO:0000259" key="2">
    <source>
        <dbReference type="PROSITE" id="PS50041"/>
    </source>
</evidence>